<feature type="coiled-coil region" evidence="1">
    <location>
        <begin position="1476"/>
        <end position="1531"/>
    </location>
</feature>
<name>A0A922LIW0_SCHHA</name>
<dbReference type="KEGG" id="shx:MS3_00010552"/>
<proteinExistence type="predicted"/>
<feature type="coiled-coil region" evidence="1">
    <location>
        <begin position="1934"/>
        <end position="1989"/>
    </location>
</feature>
<keyword evidence="1" id="KW-0175">Coiled coil</keyword>
<comment type="caution">
    <text evidence="3">The sequence shown here is derived from an EMBL/GenBank/DDBJ whole genome shotgun (WGS) entry which is preliminary data.</text>
</comment>
<gene>
    <name evidence="3" type="primary">LMNB2_3</name>
    <name evidence="3" type="ORF">MS3_00010552</name>
</gene>
<evidence type="ECO:0000256" key="2">
    <source>
        <dbReference type="SAM" id="MobiDB-lite"/>
    </source>
</evidence>
<reference evidence="3" key="4">
    <citation type="journal article" date="2022" name="PLoS Pathog.">
        <title>Chromosome-level genome of Schistosoma haematobium underpins genome-wide explorations of molecular variation.</title>
        <authorList>
            <person name="Stroehlein A.J."/>
            <person name="Korhonen P.K."/>
            <person name="Lee V.V."/>
            <person name="Ralph S.A."/>
            <person name="Mentink-Kane M."/>
            <person name="You H."/>
            <person name="McManus D.P."/>
            <person name="Tchuente L.T."/>
            <person name="Stothard J.R."/>
            <person name="Kaur P."/>
            <person name="Dudchenko O."/>
            <person name="Aiden E.L."/>
            <person name="Yang B."/>
            <person name="Yang H."/>
            <person name="Emery A.M."/>
            <person name="Webster B.L."/>
            <person name="Brindley P.J."/>
            <person name="Rollinson D."/>
            <person name="Chang B.C.H."/>
            <person name="Gasser R.B."/>
            <person name="Young N.D."/>
        </authorList>
    </citation>
    <scope>NUCLEOTIDE SEQUENCE</scope>
</reference>
<evidence type="ECO:0000313" key="3">
    <source>
        <dbReference type="EMBL" id="KAH9586826.1"/>
    </source>
</evidence>
<protein>
    <submittedName>
        <fullName evidence="3">Lamin A C</fullName>
    </submittedName>
</protein>
<feature type="coiled-coil region" evidence="1">
    <location>
        <begin position="1055"/>
        <end position="1110"/>
    </location>
</feature>
<dbReference type="PANTHER" id="PTHR43941">
    <property type="entry name" value="STRUCTURAL MAINTENANCE OF CHROMOSOMES PROTEIN 2"/>
    <property type="match status" value="1"/>
</dbReference>
<feature type="coiled-coil region" evidence="1">
    <location>
        <begin position="597"/>
        <end position="652"/>
    </location>
</feature>
<organism evidence="3 4">
    <name type="scientific">Schistosoma haematobium</name>
    <name type="common">Blood fluke</name>
    <dbReference type="NCBI Taxonomy" id="6185"/>
    <lineage>
        <taxon>Eukaryota</taxon>
        <taxon>Metazoa</taxon>
        <taxon>Spiralia</taxon>
        <taxon>Lophotrochozoa</taxon>
        <taxon>Platyhelminthes</taxon>
        <taxon>Trematoda</taxon>
        <taxon>Digenea</taxon>
        <taxon>Strigeidida</taxon>
        <taxon>Schistosomatoidea</taxon>
        <taxon>Schistosomatidae</taxon>
        <taxon>Schistosoma</taxon>
    </lineage>
</organism>
<keyword evidence="4" id="KW-1185">Reference proteome</keyword>
<sequence>MADDVDARLAKTVCRSDMGTDVLDRMIERDIALSSGFTSDTRETVSVGVGKDAEDDESNCMVVDGWSDYSSECIHDEHKPSVSVGSPTRLVSVETQATDSVSWLATDTLSTSGFTDQSTVDQSTRSPVEMTREKLVSSSLCEDESNVVGQLREELTSCYEQIVKLSRSVEESDASLMDVRRLLTVKESEVADLREEKRHLRDEVNELRETVEAERRDLDIMRANMDVLESKEEVSTMCVECRGPNVAAAAAAAVEEECVQTEIDDEVFDLVSTLQLEVAHLREENAATLAALERSQLELSMKQTEVQEPESRMMVNETTWWIPCETVRKAPDVVVRELAEVDDTDRVEADVFAGVPDMQLVETVASDSVSGIVPDRMDRQTTDLCVEGVSNEEVVLPIHATQSWTKPPSEQDNDDPELALLNTDSLRARLKEAMSRICELENAKTELSVRLRELEGVMMCEDKPMDVMPLSSRVPDRSMKVTDEADALSKHNKELMTEVDLLRSKISERVTLLDDVCMEMDEVRGSLGFLLKQVRELRAAHAEANADRAEMANRMSEYERVSHRLCETVGRSTSPVQDIDYAHEGSSTDRCTSDGLREDLQRALDTQSFELEAVTEKLKECESMNNALICECESLKRRLESYMTVITDLENDVTKTKALLAFVVDHIRGLRSDYGDWCREHEQRVQECLDAVTTGLSHGVVEHVDRECETMTWPEHLESTVMLDSFVRLQESHEVTSMQRGQDWDSVSEMSRLCDRNRELSEELCKCRDLCDKQAFEMVLMQTALRQAVEQASTAREELEAYRHEKVCAMSDLESQLSASRDECSALRDQLCRLETSMEEHCNTVLAIASRDWESRVNEIVRERDTAMKELLELRSRLDMADDVDARLAKTVCRSDMGTDVLDRMIERDIALSSGFTSDTRETVSVGVGKDAEDDESNCMVVDGWSDYSSECIHDEHKPSVSVGSPTRLVSVETQATDSVSWLATDTLSTSGFTDQSTVDQSTRSPVEMTREKLVSSSLCEDESNVVGQLREELTSCYEQIVKLSRSVEESDASLMDVRRLLTVKESEVADLREEKRHLRDEVNELRETVEAERRDLDIMRANMDVLESKEEVSTMCVECRGPNVAAAAAAAVEEECVQTEIDDEVFDLVSTLQLEVAHLREENAATLAALERSQLELSMKQTEVQEPESRMMVNETTWWIPCETVRKAPDVVVRELAEVDDTDRVEADVFAGVPDMQLVETVASDSVSGIVPDRMDRQTTDLCVEGVSNEEVVLPIHATQSWTKPPSEQDNDDPELALLNTDSLRARLKEAMSRICELENAKTELSVRLRELEGVMMCEDKPMDVMPLSSRVPDRSMKVTDEADALSKHNKELMTEVDLLRSKISERVTLLDDVCMEMDEVRGSLGFLLKQVRELRAAHAEANADRAEMANRMSEYERVSHRLCETVGRSTSPVQDIDYAHEGSSTDRCTSDGLREDLQRALDTQSFELEAVTEKLKECESMNNALICECESLKRRLESYMTVITDLENDVTKTKALLAFVVDHIRGLRSDYGDWCREHEQRVQECLDAVTTGLSHGVVEHVDRECETMTWPEHLESTVMLDSFVRLQESHEVTSMQRGQDWDSVSEMSRLCDRNRELSEELCKCRDLCDKQAFEMVLMQTALRQAVEQASTAREELEAYRHEKVCAMSDLESQLSASRDECSALRDQLCRLETSMEEHCNTVLAIASRDWESRVNEIVRERDTAMKELLELRSRLDMADDVDARLAKTVCRSDMGTDVLDRMIERDIALSSGFTSDTRETVSVGVGKDAEDDESNCMVVDGWSDYSSECIHDEHKPSVSVGSPTRLVSVETQATDSVSWLATDTLSTSGFTDQSTVDQSTRSPVEMTREKLVSSSLCEDESNVVGQLREELTSCYEQIVKLSRSVEESDASLMDVRRLLTVKESEVADLREEKRHLRDEVNELRETVEAERRDLDIMRANMDVLERKKEVSDLRSRRVILSDYPGFCDNSGVDGVHCIFLHDELSDLKQKFSRISMSLAFATDFVNLCMRLLSGFVNLLLDLSRFSNTNFDRILCADFIDLLSDIVSFSKSSNFVDIFGDYSNNLTYFSNLHELLLSGCLSSCSLCKIQDVCHRCFICNLCVRCISSIQHPDVYNYMLKAQYPHINQMNGTDDNDHDHDVSASGDLLSDHHSDRIYPQFISQQSISNKTQQIDLEHQLLIAKSEINRLSHLLYNIRLNRHHEQEEVKEKEEKEEKQIQKKFNNDTQLEIEKLYFENLYLTKQNNQLIIINNQLYRKILNEITKELNIFQSLINNNNKSISNEESIECNQYFKFIDYLLNNRKELIKEIIDYKNNYNIIYQLLIEGLYLNKINQLKQTTNQYCYWKKVENIIHSNNDLISRSSSIENESNVLVPPPPSSSSPPPPPPQQQQQEKQLYEFNNSLLQTGHCLLNKMNKIITKIEKIEMDLNNSKYIQQQLIDLKKINNQWKINMNIILNDLLILRNKINNDHDIATITTTTAPRDILSMTCNHLNDELNHHDNYSINILNPNEIMPIFNILIKDFQTYINRISIIENQYNLLNDKLNQLTNECNKLHIEMIQLQSLFNNQTIIIDNIVTNNLVTMSTESINVSNDNDIENLSINIDIENIMEKIKLYTNQLNSIRKQMIQQIEQKNIEQIKTLDDDDEDNTNVENKVKEDIYVSHQYILDKEIFLNEKSKTIECIDNKHQKDTPIIDSTDEVVSLLTEVPIPPDVHLISDEKQSPSSFDVSRIVDENVNINVTETSVLDIRRDYSTNESKDSPVIDSTDEVMSLLIKVPIKIDQKQSHGSSDVSRIFEEQTLLDVRKDYSNELKDSPVIDSTDEVISLLNKVPNPPYVHLLSDEKQSHSSFDMSGIVEEGFNVNVTETSALDLRRDYSTNELKDTSVIDSTDEVMSLLTRVPITNDVRFMIDEKQLHGSSDVRRIVEEDFNVNVTEQSLLDIRTDYCNEFKDIPVIDSTDEVISLLNKVSIPPDVHLISDEKQSHSSFDVSRIVEEDFNVNDTEQSLLDIRRDYSTNELKDTSVIGSTDEVISFSTKVPILPDVDFISDEKQSHDSSNVNRIHDKEQSQTIISNNYKTSTNNTDQYSLEFVLRLLHLRDTELLYIISTNNKSDEESINHNKYNLSSSILNNQVLIKKLNKFLYWENIDPIDINSIPIHRININMFKSKESIEQQIDTISSTSKNQLFINVETIEMTDQSTDQISYHEDMDWYEQHLYTLVQNALNALNQMNQHFLESKKPLLSERRQEELINILTELLTTIPINNSIQQQTQEKSVQKSLQSSLSFSPCLTSSLLEEHPVCSTTVTSITTTTTSGVNCFIQTLSSITPTNTTTTTTSFSQSKRISEISDSSNLSFTGNLTYPRRSEKTSINELISSVDHLRNLHELRSLAKYLLDQYHIVTSELDLQSDTNWCLRQRLTNANSQLNRLTGLLNKSSQGLSSIEEDLSLGTDKTSLRSEHYDGIRHKSLQPTLNNLQEKNTSGRRLNFIPSSDEQLIRSSYSSSIQTIGNKSILKSKSKSKSEISSMTSRISDPDYFITHGMFIPMRIMQSISSQTVKHKKVSCLPRNTFSCGPILKRSHKHHHTSSIDDTYQSLSKPCSHDINDKSIEIIGRTITSTPLLTTTLTNSSKPLDIKNNPNILISNWNELETSQHKLHNISMSMIKDYEHYPNKSSSLSVSSTMNNENDIICNEKQSLLHEYNNNNNNNNNNNIHQLPQSSTTTRTTTPAAAVTTTITTTRSRSSSSTSSSFSFTSFHSHPYSNERIPIKSRKMKFHSRFLNLFKSNFKK</sequence>
<feature type="coiled-coil region" evidence="1">
    <location>
        <begin position="785"/>
        <end position="830"/>
    </location>
</feature>
<evidence type="ECO:0000256" key="1">
    <source>
        <dbReference type="SAM" id="Coils"/>
    </source>
</evidence>
<dbReference type="EMBL" id="AMPZ03000003">
    <property type="protein sequence ID" value="KAH9586826.1"/>
    <property type="molecule type" value="Genomic_DNA"/>
</dbReference>
<accession>A0A922LIW0</accession>
<reference evidence="3" key="3">
    <citation type="submission" date="2021-06" db="EMBL/GenBank/DDBJ databases">
        <title>Chromosome-level genome assembly for S. haematobium.</title>
        <authorList>
            <person name="Stroehlein A.J."/>
        </authorList>
    </citation>
    <scope>NUCLEOTIDE SEQUENCE</scope>
</reference>
<feature type="coiled-coil region" evidence="1">
    <location>
        <begin position="534"/>
        <end position="561"/>
    </location>
</feature>
<dbReference type="Proteomes" id="UP000471633">
    <property type="component" value="Unassembled WGS sequence"/>
</dbReference>
<evidence type="ECO:0000313" key="4">
    <source>
        <dbReference type="Proteomes" id="UP000471633"/>
    </source>
</evidence>
<dbReference type="CTD" id="24594473"/>
<feature type="region of interest" description="Disordered" evidence="2">
    <location>
        <begin position="2409"/>
        <end position="2432"/>
    </location>
</feature>
<feature type="coiled-coil region" evidence="1">
    <location>
        <begin position="2571"/>
        <end position="2605"/>
    </location>
</feature>
<feature type="coiled-coil region" evidence="1">
    <location>
        <begin position="1413"/>
        <end position="1440"/>
    </location>
</feature>
<reference evidence="3" key="2">
    <citation type="journal article" date="2019" name="Gigascience">
        <title>High-quality Schistosoma haematobium genome achieved by single-molecule and long-range sequencing.</title>
        <authorList>
            <person name="Stroehlein A.J."/>
            <person name="Korhonen P.K."/>
            <person name="Chong T.M."/>
            <person name="Lim Y.L."/>
            <person name="Chan K.G."/>
            <person name="Webster B."/>
            <person name="Rollinson D."/>
            <person name="Brindley P.J."/>
            <person name="Gasser R.B."/>
            <person name="Young N.D."/>
        </authorList>
    </citation>
    <scope>NUCLEOTIDE SEQUENCE</scope>
</reference>
<dbReference type="RefSeq" id="XP_051068668.1">
    <property type="nucleotide sequence ID" value="XM_051218926.1"/>
</dbReference>
<feature type="compositionally biased region" description="Pro residues" evidence="2">
    <location>
        <begin position="2414"/>
        <end position="2429"/>
    </location>
</feature>
<feature type="coiled-coil region" evidence="1">
    <location>
        <begin position="176"/>
        <end position="231"/>
    </location>
</feature>
<feature type="coiled-coil region" evidence="1">
    <location>
        <begin position="1664"/>
        <end position="1709"/>
    </location>
</feature>
<reference evidence="3" key="1">
    <citation type="journal article" date="2012" name="Nat. Genet.">
        <title>Whole-genome sequence of Schistosoma haematobium.</title>
        <authorList>
            <person name="Young N.D."/>
            <person name="Jex A.R."/>
            <person name="Li B."/>
            <person name="Liu S."/>
            <person name="Yang L."/>
            <person name="Xiong Z."/>
            <person name="Li Y."/>
            <person name="Cantacessi C."/>
            <person name="Hall R.S."/>
            <person name="Xu X."/>
            <person name="Chen F."/>
            <person name="Wu X."/>
            <person name="Zerlotini A."/>
            <person name="Oliveira G."/>
            <person name="Hofmann A."/>
            <person name="Zhang G."/>
            <person name="Fang X."/>
            <person name="Kang Y."/>
            <person name="Campbell B.E."/>
            <person name="Loukas A."/>
            <person name="Ranganathan S."/>
            <person name="Rollinson D."/>
            <person name="Rinaldi G."/>
            <person name="Brindley P.J."/>
            <person name="Yang H."/>
            <person name="Wang J."/>
            <person name="Wang J."/>
            <person name="Gasser R.B."/>
        </authorList>
    </citation>
    <scope>NUCLEOTIDE SEQUENCE</scope>
</reference>
<dbReference type="GeneID" id="24594473"/>